<dbReference type="GeneID" id="124628710"/>
<accession>A0A979F471</accession>
<gene>
    <name evidence="3" type="primary">LOC124628710</name>
</gene>
<keyword evidence="1" id="KW-1133">Transmembrane helix</keyword>
<dbReference type="RefSeq" id="XP_047014855.2">
    <property type="nucleotide sequence ID" value="XM_047158899.2"/>
</dbReference>
<reference evidence="3" key="2">
    <citation type="submission" date="2025-08" db="UniProtKB">
        <authorList>
            <consortium name="RefSeq"/>
        </authorList>
    </citation>
    <scope>IDENTIFICATION</scope>
    <source>
        <tissue evidence="3">Blood</tissue>
    </source>
</reference>
<evidence type="ECO:0000256" key="1">
    <source>
        <dbReference type="SAM" id="Phobius"/>
    </source>
</evidence>
<dbReference type="OrthoDB" id="10598684at2759"/>
<reference evidence="2" key="1">
    <citation type="journal article" date="2016" name="Nat. Commun.">
        <title>The channel catfish genome sequence provides insights into the evolution of scale formation in teleosts.</title>
        <authorList>
            <person name="Liu Z."/>
            <person name="Liu S."/>
            <person name="Yao J."/>
            <person name="Bao L."/>
            <person name="Zhang J."/>
            <person name="Li Y."/>
            <person name="Jiang C."/>
            <person name="Sun L."/>
            <person name="Wang R."/>
            <person name="Zhang Y."/>
            <person name="Zhou T."/>
            <person name="Zeng Q."/>
            <person name="Fu Q."/>
            <person name="Gao S."/>
            <person name="Li N."/>
            <person name="Koren S."/>
            <person name="Jiang Y."/>
            <person name="Zimin A."/>
            <person name="Xu P."/>
            <person name="Phillippy A.M."/>
            <person name="Geng X."/>
            <person name="Song L."/>
            <person name="Sun F."/>
            <person name="Li C."/>
            <person name="Wang X."/>
            <person name="Chen A."/>
            <person name="Jin Y."/>
            <person name="Yuan Z."/>
            <person name="Yang Y."/>
            <person name="Tan S."/>
            <person name="Peatman E."/>
            <person name="Lu J."/>
            <person name="Qin Z."/>
            <person name="Dunham R."/>
            <person name="Li Z."/>
            <person name="Sonstegard T."/>
            <person name="Feng J."/>
            <person name="Danzmann R.G."/>
            <person name="Schroeder S."/>
            <person name="Scheffler B."/>
            <person name="Duke M.V."/>
            <person name="Ballard L."/>
            <person name="Kucuktas H."/>
            <person name="Kaltenboeck L."/>
            <person name="Liu H."/>
            <person name="Armbruster J."/>
            <person name="Xie Y."/>
            <person name="Kirby M.L."/>
            <person name="Tian Y."/>
            <person name="Flanagan M.E."/>
            <person name="Mu W."/>
            <person name="Waldbieser G.C."/>
        </authorList>
    </citation>
    <scope>NUCLEOTIDE SEQUENCE [LARGE SCALE GENOMIC DNA]</scope>
    <source>
        <strain evidence="2">SDA103</strain>
    </source>
</reference>
<proteinExistence type="predicted"/>
<sequence length="138" mass="15664">MKNMTPIQVNKTCDELYMGGVYNYSTSTNCEDAEISWKLQDGTVLGHGRFLTRDYCESGIRQVVRCFDPSYVMEYTINVLNSTTPAPKPYGSNNATVTSGLPRFHITTIFVATIFILMSLVILFVVLRYKNRRVVESE</sequence>
<keyword evidence="2" id="KW-1185">Reference proteome</keyword>
<evidence type="ECO:0000313" key="3">
    <source>
        <dbReference type="RefSeq" id="XP_047014855.2"/>
    </source>
</evidence>
<evidence type="ECO:0000313" key="2">
    <source>
        <dbReference type="Proteomes" id="UP000221080"/>
    </source>
</evidence>
<dbReference type="KEGG" id="ipu:124628710"/>
<name>A0A979F471_ICTPU</name>
<dbReference type="AlphaFoldDB" id="A0A979F471"/>
<dbReference type="Proteomes" id="UP000221080">
    <property type="component" value="Chromosome 12"/>
</dbReference>
<feature type="transmembrane region" description="Helical" evidence="1">
    <location>
        <begin position="104"/>
        <end position="127"/>
    </location>
</feature>
<protein>
    <submittedName>
        <fullName evidence="3">Uncharacterized protein LOC124628710 isoform X1</fullName>
    </submittedName>
</protein>
<organism evidence="2 3">
    <name type="scientific">Ictalurus punctatus</name>
    <name type="common">Channel catfish</name>
    <name type="synonym">Silurus punctatus</name>
    <dbReference type="NCBI Taxonomy" id="7998"/>
    <lineage>
        <taxon>Eukaryota</taxon>
        <taxon>Metazoa</taxon>
        <taxon>Chordata</taxon>
        <taxon>Craniata</taxon>
        <taxon>Vertebrata</taxon>
        <taxon>Euteleostomi</taxon>
        <taxon>Actinopterygii</taxon>
        <taxon>Neopterygii</taxon>
        <taxon>Teleostei</taxon>
        <taxon>Ostariophysi</taxon>
        <taxon>Siluriformes</taxon>
        <taxon>Ictaluridae</taxon>
        <taxon>Ictalurus</taxon>
    </lineage>
</organism>
<keyword evidence="1" id="KW-0812">Transmembrane</keyword>
<keyword evidence="1" id="KW-0472">Membrane</keyword>